<dbReference type="Proteomes" id="UP000261704">
    <property type="component" value="Chromosome"/>
</dbReference>
<dbReference type="AlphaFoldDB" id="A0A347UJC1"/>
<evidence type="ECO:0000256" key="1">
    <source>
        <dbReference type="SAM" id="Phobius"/>
    </source>
</evidence>
<dbReference type="RefSeq" id="WP_118943603.1">
    <property type="nucleotide sequence ID" value="NZ_CP032125.1"/>
</dbReference>
<keyword evidence="3" id="KW-1185">Reference proteome</keyword>
<keyword evidence="1" id="KW-0812">Transmembrane</keyword>
<gene>
    <name evidence="2" type="ORF">BAR1_14045</name>
</gene>
<feature type="transmembrane region" description="Helical" evidence="1">
    <location>
        <begin position="21"/>
        <end position="39"/>
    </location>
</feature>
<dbReference type="Pfam" id="PF11188">
    <property type="entry name" value="DUF2975"/>
    <property type="match status" value="1"/>
</dbReference>
<keyword evidence="1" id="KW-0472">Membrane</keyword>
<dbReference type="InterPro" id="IPR021354">
    <property type="entry name" value="DUF2975"/>
</dbReference>
<reference evidence="2 3" key="1">
    <citation type="submission" date="2018-09" db="EMBL/GenBank/DDBJ databases">
        <title>Profundibacter amoris BAR1 gen. nov., sp. nov., a new member of the Roseobacter clade isolated at Lokis Castle Vent Field on the Arctic Mid-Oceanic Ridge.</title>
        <authorList>
            <person name="Le Moine Bauer S."/>
            <person name="Sjoeberg A.G."/>
            <person name="L'Haridon S."/>
            <person name="Stokke R."/>
            <person name="Roalkvam I."/>
            <person name="Steen I.H."/>
            <person name="Dahle H."/>
        </authorList>
    </citation>
    <scope>NUCLEOTIDE SEQUENCE [LARGE SCALE GENOMIC DNA]</scope>
    <source>
        <strain evidence="2 3">BAR1</strain>
    </source>
</reference>
<sequence>MTQGNHSVSAKITRITYFGEWAATLALLLMAVLLAYIFYHLATETFEITDEIRGAFDLGPEFNGFSKSQIGMILALQMTTLVLGLVMLLTIRRLFIGIRKIGVFVPETAQRLRVIGWLIIAMVPVGILSEFGVYALVQMWANSNLAAMQLSFEDTDVYAIVIGLVLVVVSHIMLEAIRIYDENGAFV</sequence>
<dbReference type="OrthoDB" id="7349915at2"/>
<evidence type="ECO:0000313" key="2">
    <source>
        <dbReference type="EMBL" id="AXX98949.1"/>
    </source>
</evidence>
<evidence type="ECO:0000313" key="3">
    <source>
        <dbReference type="Proteomes" id="UP000261704"/>
    </source>
</evidence>
<dbReference type="EMBL" id="CP032125">
    <property type="protein sequence ID" value="AXX98949.1"/>
    <property type="molecule type" value="Genomic_DNA"/>
</dbReference>
<protein>
    <submittedName>
        <fullName evidence="2">DUF2975 domain-containing protein</fullName>
    </submittedName>
</protein>
<feature type="transmembrane region" description="Helical" evidence="1">
    <location>
        <begin position="112"/>
        <end position="137"/>
    </location>
</feature>
<dbReference type="KEGG" id="pamo:BAR1_14045"/>
<name>A0A347UJC1_9RHOB</name>
<keyword evidence="1" id="KW-1133">Transmembrane helix</keyword>
<organism evidence="2 3">
    <name type="scientific">Profundibacter amoris</name>
    <dbReference type="NCBI Taxonomy" id="2171755"/>
    <lineage>
        <taxon>Bacteria</taxon>
        <taxon>Pseudomonadati</taxon>
        <taxon>Pseudomonadota</taxon>
        <taxon>Alphaproteobacteria</taxon>
        <taxon>Rhodobacterales</taxon>
        <taxon>Paracoccaceae</taxon>
        <taxon>Profundibacter</taxon>
    </lineage>
</organism>
<feature type="transmembrane region" description="Helical" evidence="1">
    <location>
        <begin position="157"/>
        <end position="174"/>
    </location>
</feature>
<proteinExistence type="predicted"/>
<accession>A0A347UJC1</accession>
<feature type="transmembrane region" description="Helical" evidence="1">
    <location>
        <begin position="70"/>
        <end position="91"/>
    </location>
</feature>